<reference evidence="2" key="1">
    <citation type="submission" date="2018-05" db="EMBL/GenBank/DDBJ databases">
        <authorList>
            <person name="Lanie J.A."/>
            <person name="Ng W.-L."/>
            <person name="Kazmierczak K.M."/>
            <person name="Andrzejewski T.M."/>
            <person name="Davidsen T.M."/>
            <person name="Wayne K.J."/>
            <person name="Tettelin H."/>
            <person name="Glass J.I."/>
            <person name="Rusch D."/>
            <person name="Podicherti R."/>
            <person name="Tsui H.-C.T."/>
            <person name="Winkler M.E."/>
        </authorList>
    </citation>
    <scope>NUCLEOTIDE SEQUENCE</scope>
</reference>
<sequence>MPMFDYKCASCNHTFEELVYSSGEEPKVCPICNAEAPEKLMSAPAPLVGAAVSTASEACPCGEKQGTGFS</sequence>
<feature type="domain" description="Putative regulatory protein FmdB zinc ribbon" evidence="1">
    <location>
        <begin position="1"/>
        <end position="42"/>
    </location>
</feature>
<evidence type="ECO:0000259" key="1">
    <source>
        <dbReference type="SMART" id="SM00834"/>
    </source>
</evidence>
<dbReference type="AlphaFoldDB" id="A0A381YWE3"/>
<dbReference type="SUPFAM" id="SSF57802">
    <property type="entry name" value="Rubredoxin-like"/>
    <property type="match status" value="1"/>
</dbReference>
<organism evidence="2">
    <name type="scientific">marine metagenome</name>
    <dbReference type="NCBI Taxonomy" id="408172"/>
    <lineage>
        <taxon>unclassified sequences</taxon>
        <taxon>metagenomes</taxon>
        <taxon>ecological metagenomes</taxon>
    </lineage>
</organism>
<accession>A0A381YWE3</accession>
<dbReference type="NCBIfam" id="TIGR02605">
    <property type="entry name" value="CxxC_CxxC_SSSS"/>
    <property type="match status" value="1"/>
</dbReference>
<dbReference type="EMBL" id="UINC01019151">
    <property type="protein sequence ID" value="SVA80941.1"/>
    <property type="molecule type" value="Genomic_DNA"/>
</dbReference>
<protein>
    <recommendedName>
        <fullName evidence="1">Putative regulatory protein FmdB zinc ribbon domain-containing protein</fullName>
    </recommendedName>
</protein>
<evidence type="ECO:0000313" key="2">
    <source>
        <dbReference type="EMBL" id="SVA80941.1"/>
    </source>
</evidence>
<gene>
    <name evidence="2" type="ORF">METZ01_LOCUS133795</name>
</gene>
<proteinExistence type="predicted"/>
<dbReference type="InterPro" id="IPR013429">
    <property type="entry name" value="Regulatory_FmdB_Zinc_ribbon"/>
</dbReference>
<dbReference type="Pfam" id="PF09723">
    <property type="entry name" value="Zn_ribbon_8"/>
    <property type="match status" value="1"/>
</dbReference>
<name>A0A381YWE3_9ZZZZ</name>
<dbReference type="SMART" id="SM00834">
    <property type="entry name" value="CxxC_CXXC_SSSS"/>
    <property type="match status" value="1"/>
</dbReference>